<dbReference type="EMBL" id="CP034671">
    <property type="protein sequence ID" value="QFZ91232.2"/>
    <property type="molecule type" value="Genomic_DNA"/>
</dbReference>
<keyword evidence="1" id="KW-0732">Signal</keyword>
<reference evidence="2" key="1">
    <citation type="submission" date="2024-01" db="EMBL/GenBank/DDBJ databases">
        <title>Synechococcus elongatus PCC 11802, a close yet different native of Synechococcus elongatus PCC 11801.</title>
        <authorList>
            <person name="Jaiswal D."/>
            <person name="Sengupta A."/>
            <person name="Sengupta S."/>
            <person name="Pakrasi H.B."/>
            <person name="Wangikar P."/>
        </authorList>
    </citation>
    <scope>NUCLEOTIDE SEQUENCE</scope>
    <source>
        <strain evidence="2">PCC 11802</strain>
    </source>
</reference>
<gene>
    <name evidence="2" type="ORF">EKO22_01480</name>
</gene>
<organism evidence="2">
    <name type="scientific">Synechococcus elongatus PCC 11802</name>
    <dbReference type="NCBI Taxonomy" id="2283154"/>
    <lineage>
        <taxon>Bacteria</taxon>
        <taxon>Bacillati</taxon>
        <taxon>Cyanobacteriota</taxon>
        <taxon>Cyanophyceae</taxon>
        <taxon>Synechococcales</taxon>
        <taxon>Synechococcaceae</taxon>
        <taxon>Synechococcus</taxon>
    </lineage>
</organism>
<evidence type="ECO:0000256" key="1">
    <source>
        <dbReference type="SAM" id="SignalP"/>
    </source>
</evidence>
<sequence length="123" mass="13731">MKLFLLSLLSLGTLSFGSPALAKICEPTTRCTDFKRCYINNVEQPCAYASNGARSGDIVFRHGFFRFSFLDPVAKRRVQVTYGKNREFRTFGTWSTSNGYHVIRLDDGVVVRFPSSGGVYAGD</sequence>
<dbReference type="RefSeq" id="WP_208677502.1">
    <property type="nucleotide sequence ID" value="NZ_CP034671.2"/>
</dbReference>
<feature type="chain" id="PRO_5043703472" evidence="1">
    <location>
        <begin position="23"/>
        <end position="123"/>
    </location>
</feature>
<name>A0AAT9JN06_SYNEL</name>
<proteinExistence type="predicted"/>
<protein>
    <submittedName>
        <fullName evidence="2">Uncharacterized protein</fullName>
    </submittedName>
</protein>
<feature type="signal peptide" evidence="1">
    <location>
        <begin position="1"/>
        <end position="22"/>
    </location>
</feature>
<evidence type="ECO:0000313" key="2">
    <source>
        <dbReference type="EMBL" id="QFZ91232.2"/>
    </source>
</evidence>
<accession>A0AAT9JN06</accession>
<dbReference type="AlphaFoldDB" id="A0AAT9JN06"/>